<evidence type="ECO:0000256" key="1">
    <source>
        <dbReference type="ARBA" id="ARBA00004191"/>
    </source>
</evidence>
<feature type="signal peptide" evidence="9">
    <location>
        <begin position="1"/>
        <end position="18"/>
    </location>
</feature>
<feature type="chain" id="PRO_5034847456" description="Receptor L-domain domain-containing protein" evidence="9">
    <location>
        <begin position="19"/>
        <end position="430"/>
    </location>
</feature>
<keyword evidence="5" id="KW-0964">Secreted</keyword>
<sequence length="430" mass="47496">MILRPSFLIFQFVSAALSYHAMNYQTAASEPMPPLSPSMNSTLLQRFPDISASLSLDDSADTFEPSIPSLDKPMSPRRCASERYTIRSKADLNQILGCEDIEGNIEISLFDEAILRLDDLIYIDGSLEIKDSSALVRIELPKLQEITGEFSLYELTSLGYLQAPKLNLVSKIQWRVLPILSTVDMAFEKLKKLTSILISDTSLSYIIGVSSPEMSTMNINNNRFLESLSAEVEEVTDMLHIGANGDHMNIDLPSLRRTQNLSIHNVEQLELGELKECKGSMSLDKNKFESVQLSKLTKVGGTLSLNNNMNLKNVQVDELDMVDGGLVLANNTHLHNIDFFESLSVIGGALELVGPIKEVKMPSLRLVRGSAKVKSSDEKFSCSTWAKSSIRAVVRGGKNECVNSQSQNYVASTPTNPESKSTPSEKKSPR</sequence>
<gene>
    <name evidence="10" type="ORF">CA7LBN_003185</name>
</gene>
<feature type="region of interest" description="Disordered" evidence="8">
    <location>
        <begin position="404"/>
        <end position="430"/>
    </location>
</feature>
<dbReference type="PANTHER" id="PTHR31018">
    <property type="entry name" value="SPORULATION-SPECIFIC PROTEIN-RELATED"/>
    <property type="match status" value="1"/>
</dbReference>
<dbReference type="InterPro" id="IPR036941">
    <property type="entry name" value="Rcpt_L-dom_sf"/>
</dbReference>
<name>A0A8F2W366_CANAR</name>
<comment type="subcellular location">
    <subcellularLocation>
        <location evidence="2">Cell membrane</location>
        <topology evidence="2">Lipid-anchor</topology>
        <topology evidence="2">GPI-anchor</topology>
    </subcellularLocation>
    <subcellularLocation>
        <location evidence="1">Secreted</location>
        <location evidence="1">Cell wall</location>
    </subcellularLocation>
</comment>
<evidence type="ECO:0000256" key="4">
    <source>
        <dbReference type="ARBA" id="ARBA00022512"/>
    </source>
</evidence>
<dbReference type="GO" id="GO:0005886">
    <property type="term" value="C:plasma membrane"/>
    <property type="evidence" value="ECO:0007669"/>
    <property type="project" value="UniProtKB-SubCell"/>
</dbReference>
<dbReference type="SUPFAM" id="SSF52058">
    <property type="entry name" value="L domain-like"/>
    <property type="match status" value="2"/>
</dbReference>
<organism evidence="10">
    <name type="scientific">Candidozyma auris</name>
    <name type="common">Yeast</name>
    <name type="synonym">Candida auris</name>
    <dbReference type="NCBI Taxonomy" id="498019"/>
    <lineage>
        <taxon>Eukaryota</taxon>
        <taxon>Fungi</taxon>
        <taxon>Dikarya</taxon>
        <taxon>Ascomycota</taxon>
        <taxon>Saccharomycotina</taxon>
        <taxon>Pichiomycetes</taxon>
        <taxon>Metschnikowiaceae</taxon>
        <taxon>Candidozyma</taxon>
    </lineage>
</organism>
<evidence type="ECO:0000256" key="7">
    <source>
        <dbReference type="ARBA" id="ARBA00023180"/>
    </source>
</evidence>
<keyword evidence="6 9" id="KW-0732">Signal</keyword>
<dbReference type="Gene3D" id="3.80.20.20">
    <property type="entry name" value="Receptor L-domain"/>
    <property type="match status" value="1"/>
</dbReference>
<protein>
    <recommendedName>
        <fullName evidence="11">Receptor L-domain domain-containing protein</fullName>
    </recommendedName>
</protein>
<dbReference type="PANTHER" id="PTHR31018:SF3">
    <property type="entry name" value="RECEPTOR PROTEIN-TYROSINE KINASE"/>
    <property type="match status" value="1"/>
</dbReference>
<dbReference type="Proteomes" id="UP000825438">
    <property type="component" value="Chromosome III"/>
</dbReference>
<feature type="compositionally biased region" description="Polar residues" evidence="8">
    <location>
        <begin position="404"/>
        <end position="416"/>
    </location>
</feature>
<evidence type="ECO:0000256" key="8">
    <source>
        <dbReference type="SAM" id="MobiDB-lite"/>
    </source>
</evidence>
<evidence type="ECO:0000256" key="6">
    <source>
        <dbReference type="ARBA" id="ARBA00022729"/>
    </source>
</evidence>
<dbReference type="GO" id="GO:0009986">
    <property type="term" value="C:cell surface"/>
    <property type="evidence" value="ECO:0007669"/>
    <property type="project" value="TreeGrafter"/>
</dbReference>
<reference evidence="10" key="1">
    <citation type="submission" date="2021-06" db="EMBL/GenBank/DDBJ databases">
        <title>Candida auris outbreak in lebanese hospital.</title>
        <authorList>
            <person name="Finianos M."/>
        </authorList>
    </citation>
    <scope>NUCLEOTIDE SEQUENCE</scope>
    <source>
        <strain evidence="10">CA7LBN</strain>
    </source>
</reference>
<keyword evidence="7" id="KW-0325">Glycoprotein</keyword>
<comment type="similarity">
    <text evidence="3">Belongs to the SPS2 family.</text>
</comment>
<keyword evidence="4" id="KW-0134">Cell wall</keyword>
<evidence type="ECO:0000256" key="2">
    <source>
        <dbReference type="ARBA" id="ARBA00004609"/>
    </source>
</evidence>
<dbReference type="InterPro" id="IPR051648">
    <property type="entry name" value="CWI-Assembly_Regulator"/>
</dbReference>
<evidence type="ECO:0000256" key="3">
    <source>
        <dbReference type="ARBA" id="ARBA00005798"/>
    </source>
</evidence>
<proteinExistence type="inferred from homology"/>
<evidence type="ECO:0000313" key="10">
    <source>
        <dbReference type="EMBL" id="QWW24351.1"/>
    </source>
</evidence>
<dbReference type="EMBL" id="CP076751">
    <property type="protein sequence ID" value="QWW24351.1"/>
    <property type="molecule type" value="Genomic_DNA"/>
</dbReference>
<dbReference type="AlphaFoldDB" id="A0A8F2W366"/>
<dbReference type="GO" id="GO:0009277">
    <property type="term" value="C:fungal-type cell wall"/>
    <property type="evidence" value="ECO:0007669"/>
    <property type="project" value="TreeGrafter"/>
</dbReference>
<evidence type="ECO:0008006" key="11">
    <source>
        <dbReference type="Google" id="ProtNLM"/>
    </source>
</evidence>
<evidence type="ECO:0000256" key="9">
    <source>
        <dbReference type="SAM" id="SignalP"/>
    </source>
</evidence>
<evidence type="ECO:0000256" key="5">
    <source>
        <dbReference type="ARBA" id="ARBA00022525"/>
    </source>
</evidence>
<accession>A0A8F2W366</accession>
<dbReference type="GO" id="GO:0031505">
    <property type="term" value="P:fungal-type cell wall organization"/>
    <property type="evidence" value="ECO:0007669"/>
    <property type="project" value="TreeGrafter"/>
</dbReference>